<keyword evidence="3" id="KW-0819">tRNA processing</keyword>
<evidence type="ECO:0000256" key="3">
    <source>
        <dbReference type="ARBA" id="ARBA00022694"/>
    </source>
</evidence>
<gene>
    <name evidence="9" type="ORF">V2I23_04925</name>
</gene>
<reference evidence="9 10" key="1">
    <citation type="submission" date="2024-01" db="EMBL/GenBank/DDBJ databases">
        <title>Campylobacter porcellus sp. nov.</title>
        <authorList>
            <person name="Papic B."/>
            <person name="Gruntar I."/>
        </authorList>
    </citation>
    <scope>NUCLEOTIDE SEQUENCE [LARGE SCALE GENOMIC DNA]</scope>
    <source>
        <strain evidence="9 10">CX2-4855-23</strain>
    </source>
</reference>
<dbReference type="SUPFAM" id="SSF81891">
    <property type="entry name" value="Poly A polymerase C-terminal region-like"/>
    <property type="match status" value="1"/>
</dbReference>
<name>A0ABU7M4Y9_9BACT</name>
<dbReference type="Gene3D" id="1.10.3090.10">
    <property type="entry name" value="cca-adding enzyme, domain 2"/>
    <property type="match status" value="1"/>
</dbReference>
<dbReference type="PANTHER" id="PTHR46173:SF1">
    <property type="entry name" value="CCA TRNA NUCLEOTIDYLTRANSFERASE 1, MITOCHONDRIAL"/>
    <property type="match status" value="1"/>
</dbReference>
<organism evidence="9 10">
    <name type="scientific">Campylobacter porcelli</name>
    <dbReference type="NCBI Taxonomy" id="1660073"/>
    <lineage>
        <taxon>Bacteria</taxon>
        <taxon>Pseudomonadati</taxon>
        <taxon>Campylobacterota</taxon>
        <taxon>Epsilonproteobacteria</taxon>
        <taxon>Campylobacterales</taxon>
        <taxon>Campylobacteraceae</taxon>
        <taxon>Campylobacter</taxon>
    </lineage>
</organism>
<evidence type="ECO:0000313" key="10">
    <source>
        <dbReference type="Proteomes" id="UP001331664"/>
    </source>
</evidence>
<protein>
    <submittedName>
        <fullName evidence="9">CCA tRNA nucleotidyltransferase</fullName>
    </submittedName>
</protein>
<comment type="cofactor">
    <cofactor evidence="1">
        <name>Mg(2+)</name>
        <dbReference type="ChEBI" id="CHEBI:18420"/>
    </cofactor>
</comment>
<sequence length="364" mass="41600">MRALKIGYQISQNSDFKELKNLLSKYTKRAYLVGGSVRDLLLGSSSKDYDIEIYDISPDKFDSLMQSCGASGVGKSYFVYKLGNFDLSLPRKESKSGFGHKGFSVEYCNDEKMASSRRDFTINSIMVNIFSGEILDFWGGVGDLMAKRLKITNPANFSDDSLRVLRGVQFVSRFNLICEPKSMEIMRDIDISDLSLNRVYMELEKFFMAKFQMRGIHLLRDLGLDIRLFGVKFDDGFLKFISNKISINQASFLYHLINYYNINGKELLAKLALPNSYSIAYKQPFYNKISKFNMMKIALDMPLSNWLGLDSKARIKMAKKLGFYDIKFAPQIDTSSINLSGKAYGDELKRRKIAAIKEHLSDRN</sequence>
<evidence type="ECO:0000256" key="7">
    <source>
        <dbReference type="RuleBase" id="RU003953"/>
    </source>
</evidence>
<dbReference type="PANTHER" id="PTHR46173">
    <property type="entry name" value="CCA TRNA NUCLEOTIDYLTRANSFERASE 1, MITOCHONDRIAL"/>
    <property type="match status" value="1"/>
</dbReference>
<evidence type="ECO:0000259" key="8">
    <source>
        <dbReference type="Pfam" id="PF01743"/>
    </source>
</evidence>
<dbReference type="EMBL" id="JAZBRD010000006">
    <property type="protein sequence ID" value="MEE3744634.1"/>
    <property type="molecule type" value="Genomic_DNA"/>
</dbReference>
<dbReference type="SUPFAM" id="SSF81301">
    <property type="entry name" value="Nucleotidyltransferase"/>
    <property type="match status" value="1"/>
</dbReference>
<evidence type="ECO:0000256" key="6">
    <source>
        <dbReference type="ARBA" id="ARBA00022842"/>
    </source>
</evidence>
<keyword evidence="10" id="KW-1185">Reference proteome</keyword>
<accession>A0ABU7M4Y9</accession>
<keyword evidence="4" id="KW-0548">Nucleotidyltransferase</keyword>
<dbReference type="InterPro" id="IPR043519">
    <property type="entry name" value="NT_sf"/>
</dbReference>
<dbReference type="RefSeq" id="WP_330518567.1">
    <property type="nucleotide sequence ID" value="NZ_JAZBRC010000002.1"/>
</dbReference>
<keyword evidence="6" id="KW-0460">Magnesium</keyword>
<dbReference type="InterPro" id="IPR002646">
    <property type="entry name" value="PolA_pol_head_dom"/>
</dbReference>
<keyword evidence="2 7" id="KW-0808">Transferase</keyword>
<evidence type="ECO:0000256" key="2">
    <source>
        <dbReference type="ARBA" id="ARBA00022679"/>
    </source>
</evidence>
<evidence type="ECO:0000256" key="4">
    <source>
        <dbReference type="ARBA" id="ARBA00022695"/>
    </source>
</evidence>
<evidence type="ECO:0000256" key="5">
    <source>
        <dbReference type="ARBA" id="ARBA00022723"/>
    </source>
</evidence>
<comment type="similarity">
    <text evidence="7">Belongs to the tRNA nucleotidyltransferase/poly(A) polymerase family.</text>
</comment>
<dbReference type="InterPro" id="IPR050264">
    <property type="entry name" value="Bact_CCA-adding_enz_type3_sf"/>
</dbReference>
<comment type="caution">
    <text evidence="9">The sequence shown here is derived from an EMBL/GenBank/DDBJ whole genome shotgun (WGS) entry which is preliminary data.</text>
</comment>
<evidence type="ECO:0000256" key="1">
    <source>
        <dbReference type="ARBA" id="ARBA00001946"/>
    </source>
</evidence>
<dbReference type="Pfam" id="PF01743">
    <property type="entry name" value="PolyA_pol"/>
    <property type="match status" value="1"/>
</dbReference>
<dbReference type="CDD" id="cd05398">
    <property type="entry name" value="NT_ClassII-CCAase"/>
    <property type="match status" value="1"/>
</dbReference>
<dbReference type="Gene3D" id="3.30.460.10">
    <property type="entry name" value="Beta Polymerase, domain 2"/>
    <property type="match status" value="1"/>
</dbReference>
<keyword evidence="5" id="KW-0479">Metal-binding</keyword>
<keyword evidence="7" id="KW-0694">RNA-binding</keyword>
<feature type="domain" description="Poly A polymerase head" evidence="8">
    <location>
        <begin position="30"/>
        <end position="149"/>
    </location>
</feature>
<dbReference type="Proteomes" id="UP001331664">
    <property type="component" value="Unassembled WGS sequence"/>
</dbReference>
<evidence type="ECO:0000313" key="9">
    <source>
        <dbReference type="EMBL" id="MEE3744634.1"/>
    </source>
</evidence>
<proteinExistence type="inferred from homology"/>